<dbReference type="OrthoDB" id="1845386at2759"/>
<keyword evidence="2" id="KW-1185">Reference proteome</keyword>
<dbReference type="KEGG" id="tva:4756232"/>
<accession>A2F9G6</accession>
<evidence type="ECO:0000313" key="2">
    <source>
        <dbReference type="Proteomes" id="UP000001542"/>
    </source>
</evidence>
<reference evidence="1" key="2">
    <citation type="journal article" date="2007" name="Science">
        <title>Draft genome sequence of the sexually transmitted pathogen Trichomonas vaginalis.</title>
        <authorList>
            <person name="Carlton J.M."/>
            <person name="Hirt R.P."/>
            <person name="Silva J.C."/>
            <person name="Delcher A.L."/>
            <person name="Schatz M."/>
            <person name="Zhao Q."/>
            <person name="Wortman J.R."/>
            <person name="Bidwell S.L."/>
            <person name="Alsmark U.C.M."/>
            <person name="Besteiro S."/>
            <person name="Sicheritz-Ponten T."/>
            <person name="Noel C.J."/>
            <person name="Dacks J.B."/>
            <person name="Foster P.G."/>
            <person name="Simillion C."/>
            <person name="Van de Peer Y."/>
            <person name="Miranda-Saavedra D."/>
            <person name="Barton G.J."/>
            <person name="Westrop G.D."/>
            <person name="Mueller S."/>
            <person name="Dessi D."/>
            <person name="Fiori P.L."/>
            <person name="Ren Q."/>
            <person name="Paulsen I."/>
            <person name="Zhang H."/>
            <person name="Bastida-Corcuera F.D."/>
            <person name="Simoes-Barbosa A."/>
            <person name="Brown M.T."/>
            <person name="Hayes R.D."/>
            <person name="Mukherjee M."/>
            <person name="Okumura C.Y."/>
            <person name="Schneider R."/>
            <person name="Smith A.J."/>
            <person name="Vanacova S."/>
            <person name="Villalvazo M."/>
            <person name="Haas B.J."/>
            <person name="Pertea M."/>
            <person name="Feldblyum T.V."/>
            <person name="Utterback T.R."/>
            <person name="Shu C.L."/>
            <person name="Osoegawa K."/>
            <person name="de Jong P.J."/>
            <person name="Hrdy I."/>
            <person name="Horvathova L."/>
            <person name="Zubacova Z."/>
            <person name="Dolezal P."/>
            <person name="Malik S.B."/>
            <person name="Logsdon J.M. Jr."/>
            <person name="Henze K."/>
            <person name="Gupta A."/>
            <person name="Wang C.C."/>
            <person name="Dunne R.L."/>
            <person name="Upcroft J.A."/>
            <person name="Upcroft P."/>
            <person name="White O."/>
            <person name="Salzberg S.L."/>
            <person name="Tang P."/>
            <person name="Chiu C.-H."/>
            <person name="Lee Y.-S."/>
            <person name="Embley T.M."/>
            <person name="Coombs G.H."/>
            <person name="Mottram J.C."/>
            <person name="Tachezy J."/>
            <person name="Fraser-Liggett C.M."/>
            <person name="Johnson P.J."/>
        </authorList>
    </citation>
    <scope>NUCLEOTIDE SEQUENCE [LARGE SCALE GENOMIC DNA]</scope>
    <source>
        <strain evidence="1">G3</strain>
    </source>
</reference>
<reference evidence="1" key="1">
    <citation type="submission" date="2006-10" db="EMBL/GenBank/DDBJ databases">
        <authorList>
            <person name="Amadeo P."/>
            <person name="Zhao Q."/>
            <person name="Wortman J."/>
            <person name="Fraser-Liggett C."/>
            <person name="Carlton J."/>
        </authorList>
    </citation>
    <scope>NUCLEOTIDE SEQUENCE</scope>
    <source>
        <strain evidence="1">G3</strain>
    </source>
</reference>
<dbReference type="Proteomes" id="UP000001542">
    <property type="component" value="Unassembled WGS sequence"/>
</dbReference>
<protein>
    <submittedName>
        <fullName evidence="1">Uncharacterized protein</fullName>
    </submittedName>
</protein>
<dbReference type="STRING" id="5722.A2F9G6"/>
<gene>
    <name evidence="1" type="ORF">TVAG_413340</name>
</gene>
<sequence>MRELDKAHNLKECWLFILRSCCDLGSFIKSGDWKQIIQKATQKRILSLDNIFSLIPDDMQLDDLHKNFSTSVGKSSADFRKSEETRKKLLERMAEQRHIITETTMSSIIVEPADQICVICNQKVLDQSFEDPL</sequence>
<dbReference type="SMR" id="A2F9G6"/>
<dbReference type="VEuPathDB" id="TrichDB:TVAGG3_1043870"/>
<dbReference type="RefSeq" id="XP_001311367.1">
    <property type="nucleotide sequence ID" value="XM_001311366.1"/>
</dbReference>
<name>A2F9G6_TRIV3</name>
<dbReference type="VEuPathDB" id="TrichDB:TVAG_413340"/>
<dbReference type="AlphaFoldDB" id="A2F9G6"/>
<evidence type="ECO:0000313" key="1">
    <source>
        <dbReference type="EMBL" id="EAX98437.1"/>
    </source>
</evidence>
<dbReference type="EMBL" id="DS113675">
    <property type="protein sequence ID" value="EAX98437.1"/>
    <property type="molecule type" value="Genomic_DNA"/>
</dbReference>
<dbReference type="InParanoid" id="A2F9G6"/>
<organism evidence="1 2">
    <name type="scientific">Trichomonas vaginalis (strain ATCC PRA-98 / G3)</name>
    <dbReference type="NCBI Taxonomy" id="412133"/>
    <lineage>
        <taxon>Eukaryota</taxon>
        <taxon>Metamonada</taxon>
        <taxon>Parabasalia</taxon>
        <taxon>Trichomonadida</taxon>
        <taxon>Trichomonadidae</taxon>
        <taxon>Trichomonas</taxon>
    </lineage>
</organism>
<proteinExistence type="predicted"/>